<dbReference type="InterPro" id="IPR000157">
    <property type="entry name" value="TIR_dom"/>
</dbReference>
<feature type="domain" description="TIR" evidence="2">
    <location>
        <begin position="334"/>
        <end position="480"/>
    </location>
</feature>
<evidence type="ECO:0000313" key="3">
    <source>
        <dbReference type="EMBL" id="AVP96492.1"/>
    </source>
</evidence>
<reference evidence="3 4" key="1">
    <citation type="submission" date="2018-03" db="EMBL/GenBank/DDBJ databases">
        <title>Ahniella affigens gen. nov., sp. nov., a gammaproteobacterium isolated from sandy soil near a stream.</title>
        <authorList>
            <person name="Ko Y."/>
            <person name="Kim J.-H."/>
        </authorList>
    </citation>
    <scope>NUCLEOTIDE SEQUENCE [LARGE SCALE GENOMIC DNA]</scope>
    <source>
        <strain evidence="3 4">D13</strain>
    </source>
</reference>
<dbReference type="Pfam" id="PF13676">
    <property type="entry name" value="TIR_2"/>
    <property type="match status" value="1"/>
</dbReference>
<proteinExistence type="predicted"/>
<evidence type="ECO:0000256" key="1">
    <source>
        <dbReference type="ARBA" id="ARBA00023118"/>
    </source>
</evidence>
<accession>A0A2P1PNR7</accession>
<dbReference type="InterPro" id="IPR035897">
    <property type="entry name" value="Toll_tir_struct_dom_sf"/>
</dbReference>
<dbReference type="InterPro" id="IPR013410">
    <property type="entry name" value="CRISPR-assoc_RAMP_Cmr4"/>
</dbReference>
<sequence>MKLLSQSFIALALDPIHIGDGLYRRDYDETRVSRKRGIARDVDGLPIIPVSSLKGCVRSLISADYGVAGCDGKGWNCPQPHRCASCAIFGYANYHSTGSSSSLVRFSSATLVAVPIRTPTGVVLVSSGTRLAGAGIAPKDCLRHGGWECTDSVKPSELEFVCGLVSRFEEPPSCFRGSIEGVLWDFHPDLRDATNKLISLDEASFQSLAKQASGRSSSVAIGGGSEIPKPGALFETEYILRSSILAFEVSYFDPEFRGIPEFGSTKSAEYPSLSADLGSMAAIVGHGLRKLEDHGIGGRKGRGYGRLRVLSTAPEAGIASPCINSAKVNGVSRVADKVMISYESKDRVVARRLAADMQNRRFDVWLDEHEIHIGDNVLGEVNRALDQCDFMVVLLSETSLKSRWVEHEINVIQTREIRSASRILLPVLVRSQQPLALPAALSSRRSADLSRYNEALESIIRAIHFHRGRRSDVRSLADTHEFRNF</sequence>
<dbReference type="GO" id="GO:0051607">
    <property type="term" value="P:defense response to virus"/>
    <property type="evidence" value="ECO:0007669"/>
    <property type="project" value="UniProtKB-KW"/>
</dbReference>
<reference evidence="3 4" key="2">
    <citation type="submission" date="2018-03" db="EMBL/GenBank/DDBJ databases">
        <authorList>
            <person name="Keele B.F."/>
        </authorList>
    </citation>
    <scope>NUCLEOTIDE SEQUENCE [LARGE SCALE GENOMIC DNA]</scope>
    <source>
        <strain evidence="3 4">D13</strain>
    </source>
</reference>
<dbReference type="Proteomes" id="UP000241074">
    <property type="component" value="Chromosome"/>
</dbReference>
<name>A0A2P1PNR7_9GAMM</name>
<dbReference type="PROSITE" id="PS50104">
    <property type="entry name" value="TIR"/>
    <property type="match status" value="1"/>
</dbReference>
<dbReference type="CDD" id="cd09726">
    <property type="entry name" value="RAMP_I_III"/>
    <property type="match status" value="1"/>
</dbReference>
<dbReference type="AlphaFoldDB" id="A0A2P1PNR7"/>
<dbReference type="Gene3D" id="3.40.50.10140">
    <property type="entry name" value="Toll/interleukin-1 receptor homology (TIR) domain"/>
    <property type="match status" value="1"/>
</dbReference>
<evidence type="ECO:0000313" key="4">
    <source>
        <dbReference type="Proteomes" id="UP000241074"/>
    </source>
</evidence>
<dbReference type="KEGG" id="xba:C7S18_04450"/>
<gene>
    <name evidence="3" type="ORF">C7S18_04450</name>
</gene>
<evidence type="ECO:0000259" key="2">
    <source>
        <dbReference type="PROSITE" id="PS50104"/>
    </source>
</evidence>
<protein>
    <recommendedName>
        <fullName evidence="2">TIR domain-containing protein</fullName>
    </recommendedName>
</protein>
<dbReference type="Pfam" id="PF03787">
    <property type="entry name" value="RAMPs"/>
    <property type="match status" value="1"/>
</dbReference>
<dbReference type="InterPro" id="IPR005537">
    <property type="entry name" value="RAMP_III_fam"/>
</dbReference>
<keyword evidence="1" id="KW-0051">Antiviral defense</keyword>
<dbReference type="GO" id="GO:0007165">
    <property type="term" value="P:signal transduction"/>
    <property type="evidence" value="ECO:0007669"/>
    <property type="project" value="InterPro"/>
</dbReference>
<dbReference type="SUPFAM" id="SSF52200">
    <property type="entry name" value="Toll/Interleukin receptor TIR domain"/>
    <property type="match status" value="1"/>
</dbReference>
<dbReference type="OrthoDB" id="95129at2"/>
<dbReference type="EMBL" id="CP027860">
    <property type="protein sequence ID" value="AVP96492.1"/>
    <property type="molecule type" value="Genomic_DNA"/>
</dbReference>
<dbReference type="PANTHER" id="PTHR36700">
    <property type="entry name" value="CRISPR SYSTEM CMR SUBUNIT CMR4"/>
    <property type="match status" value="1"/>
</dbReference>
<dbReference type="PANTHER" id="PTHR36700:SF1">
    <property type="entry name" value="CRISPR SYSTEM CMR SUBUNIT CMR4"/>
    <property type="match status" value="1"/>
</dbReference>
<keyword evidence="4" id="KW-1185">Reference proteome</keyword>
<organism evidence="3 4">
    <name type="scientific">Ahniella affigens</name>
    <dbReference type="NCBI Taxonomy" id="2021234"/>
    <lineage>
        <taxon>Bacteria</taxon>
        <taxon>Pseudomonadati</taxon>
        <taxon>Pseudomonadota</taxon>
        <taxon>Gammaproteobacteria</taxon>
        <taxon>Lysobacterales</taxon>
        <taxon>Rhodanobacteraceae</taxon>
        <taxon>Ahniella</taxon>
    </lineage>
</organism>
<dbReference type="RefSeq" id="WP_106890421.1">
    <property type="nucleotide sequence ID" value="NZ_CP027860.1"/>
</dbReference>